<reference evidence="7 8" key="1">
    <citation type="submission" date="2016-03" db="EMBL/GenBank/DDBJ databases">
        <authorList>
            <person name="Ploux O."/>
        </authorList>
    </citation>
    <scope>NUCLEOTIDE SEQUENCE [LARGE SCALE GENOMIC DNA]</scope>
    <source>
        <strain evidence="7 8">UAMH 11012</strain>
    </source>
</reference>
<dbReference type="InterPro" id="IPR000719">
    <property type="entry name" value="Prot_kinase_dom"/>
</dbReference>
<feature type="domain" description="Protein kinase" evidence="6">
    <location>
        <begin position="53"/>
        <end position="376"/>
    </location>
</feature>
<evidence type="ECO:0000256" key="4">
    <source>
        <dbReference type="RuleBase" id="RU000304"/>
    </source>
</evidence>
<feature type="binding site" evidence="3">
    <location>
        <position position="86"/>
    </location>
    <ligand>
        <name>ATP</name>
        <dbReference type="ChEBI" id="CHEBI:30616"/>
    </ligand>
</feature>
<dbReference type="InterPro" id="IPR011009">
    <property type="entry name" value="Kinase-like_dom_sf"/>
</dbReference>
<evidence type="ECO:0000313" key="8">
    <source>
        <dbReference type="Proteomes" id="UP000184330"/>
    </source>
</evidence>
<dbReference type="GO" id="GO:0004674">
    <property type="term" value="F:protein serine/threonine kinase activity"/>
    <property type="evidence" value="ECO:0007669"/>
    <property type="project" value="UniProtKB-KW"/>
</dbReference>
<keyword evidence="4" id="KW-0418">Kinase</keyword>
<evidence type="ECO:0000256" key="3">
    <source>
        <dbReference type="PROSITE-ProRule" id="PRU10141"/>
    </source>
</evidence>
<keyword evidence="4" id="KW-0723">Serine/threonine-protein kinase</keyword>
<feature type="region of interest" description="Disordered" evidence="5">
    <location>
        <begin position="1"/>
        <end position="24"/>
    </location>
</feature>
<dbReference type="Gene3D" id="1.10.510.10">
    <property type="entry name" value="Transferase(Phosphotransferase) domain 1"/>
    <property type="match status" value="1"/>
</dbReference>
<evidence type="ECO:0000313" key="7">
    <source>
        <dbReference type="EMBL" id="CZR56978.1"/>
    </source>
</evidence>
<feature type="compositionally biased region" description="Low complexity" evidence="5">
    <location>
        <begin position="1"/>
        <end position="18"/>
    </location>
</feature>
<protein>
    <recommendedName>
        <fullName evidence="6">Protein kinase domain-containing protein</fullName>
    </recommendedName>
</protein>
<keyword evidence="4" id="KW-0808">Transferase</keyword>
<dbReference type="PANTHER" id="PTHR48011">
    <property type="entry name" value="CCR4-NOT TRANSCRIPTIONAL COMPLEX SUBUNIT CAF120-RELATED"/>
    <property type="match status" value="1"/>
</dbReference>
<keyword evidence="1 3" id="KW-0547">Nucleotide-binding</keyword>
<name>A0A1L7WW19_9HELO</name>
<dbReference type="InterPro" id="IPR017441">
    <property type="entry name" value="Protein_kinase_ATP_BS"/>
</dbReference>
<proteinExistence type="inferred from homology"/>
<evidence type="ECO:0000256" key="2">
    <source>
        <dbReference type="ARBA" id="ARBA00022840"/>
    </source>
</evidence>
<organism evidence="7 8">
    <name type="scientific">Phialocephala subalpina</name>
    <dbReference type="NCBI Taxonomy" id="576137"/>
    <lineage>
        <taxon>Eukaryota</taxon>
        <taxon>Fungi</taxon>
        <taxon>Dikarya</taxon>
        <taxon>Ascomycota</taxon>
        <taxon>Pezizomycotina</taxon>
        <taxon>Leotiomycetes</taxon>
        <taxon>Helotiales</taxon>
        <taxon>Mollisiaceae</taxon>
        <taxon>Phialocephala</taxon>
        <taxon>Phialocephala fortinii species complex</taxon>
    </lineage>
</organism>
<dbReference type="Pfam" id="PF00069">
    <property type="entry name" value="Pkinase"/>
    <property type="match status" value="1"/>
</dbReference>
<dbReference type="PROSITE" id="PS00107">
    <property type="entry name" value="PROTEIN_KINASE_ATP"/>
    <property type="match status" value="1"/>
</dbReference>
<dbReference type="OrthoDB" id="310217at2759"/>
<dbReference type="SMART" id="SM00220">
    <property type="entry name" value="S_TKc"/>
    <property type="match status" value="1"/>
</dbReference>
<accession>A0A1L7WW19</accession>
<keyword evidence="8" id="KW-1185">Reference proteome</keyword>
<gene>
    <name evidence="7" type="ORF">PAC_06867</name>
</gene>
<dbReference type="InterPro" id="IPR008271">
    <property type="entry name" value="Ser/Thr_kinase_AS"/>
</dbReference>
<dbReference type="Proteomes" id="UP000184330">
    <property type="component" value="Unassembled WGS sequence"/>
</dbReference>
<dbReference type="PROSITE" id="PS50011">
    <property type="entry name" value="PROTEIN_KINASE_DOM"/>
    <property type="match status" value="1"/>
</dbReference>
<evidence type="ECO:0000256" key="1">
    <source>
        <dbReference type="ARBA" id="ARBA00022741"/>
    </source>
</evidence>
<dbReference type="PROSITE" id="PS00108">
    <property type="entry name" value="PROTEIN_KINASE_ST"/>
    <property type="match status" value="1"/>
</dbReference>
<dbReference type="GO" id="GO:0005524">
    <property type="term" value="F:ATP binding"/>
    <property type="evidence" value="ECO:0007669"/>
    <property type="project" value="UniProtKB-UniRule"/>
</dbReference>
<dbReference type="SUPFAM" id="SSF56112">
    <property type="entry name" value="Protein kinase-like (PK-like)"/>
    <property type="match status" value="1"/>
</dbReference>
<dbReference type="InterPro" id="IPR052751">
    <property type="entry name" value="Plant_MAPKKK"/>
</dbReference>
<dbReference type="STRING" id="576137.A0A1L7WW19"/>
<comment type="similarity">
    <text evidence="4">Belongs to the protein kinase superfamily.</text>
</comment>
<dbReference type="GO" id="GO:0007165">
    <property type="term" value="P:signal transduction"/>
    <property type="evidence" value="ECO:0007669"/>
    <property type="project" value="TreeGrafter"/>
</dbReference>
<evidence type="ECO:0000259" key="6">
    <source>
        <dbReference type="PROSITE" id="PS50011"/>
    </source>
</evidence>
<evidence type="ECO:0000256" key="5">
    <source>
        <dbReference type="SAM" id="MobiDB-lite"/>
    </source>
</evidence>
<sequence>MAWNAINRPNVNPAANPAFQENTTVTGKGTSARRQFAWLERSKYWLELPQTEWRAQKVLGMGNYAIAGLFSYIGSDSTKPRQLVVKQSNTTVEAALQLESKILHLTTGTGTDHIVKLYKGCHRAGGTGTGENDPLPYYNGAYNENMEVARIYLEYASGGDGQALLDQISRTKNYVIPEEHLWRILDCLARACLVLEQGSEDTTFADPNWRPICHFDIKPENVLIGSLDQGQHQTIQAFKLADFGLSVFEASQADRQTDVWKNATQWRATAEWMSPEQYFGFTAGTPFRDISAMTNIWAIGAVIHRLISNSRLAIARSFMYQKAFVGSIRVTGDPNTILNNTIFPYSEDFVDTLCGCLAHDPAQRTKPAELIAHTTYILNFYDGQNTPFVPNALRVKNTANFNIPPTGHFMQNFPPSTRPKSISAPLGGQWPIIGLPVSPDSNQHPLLFAQARKATQMPKNQYPFTDLLATP</sequence>
<dbReference type="AlphaFoldDB" id="A0A1L7WW19"/>
<dbReference type="EMBL" id="FJOG01000009">
    <property type="protein sequence ID" value="CZR56978.1"/>
    <property type="molecule type" value="Genomic_DNA"/>
</dbReference>
<keyword evidence="2 3" id="KW-0067">ATP-binding</keyword>
<dbReference type="PANTHER" id="PTHR48011:SF4">
    <property type="entry name" value="MITOGEN-ACTIVATED PROTEIN KINASE KINASE KINASE 19"/>
    <property type="match status" value="1"/>
</dbReference>